<accession>A0AAQ3N391</accession>
<reference evidence="1 2" key="1">
    <citation type="journal article" date="2023" name="Life. Sci Alliance">
        <title>Evolutionary insights into 3D genome organization and epigenetic landscape of Vigna mungo.</title>
        <authorList>
            <person name="Junaid A."/>
            <person name="Singh B."/>
            <person name="Bhatia S."/>
        </authorList>
    </citation>
    <scope>NUCLEOTIDE SEQUENCE [LARGE SCALE GENOMIC DNA]</scope>
    <source>
        <strain evidence="1">Urdbean</strain>
    </source>
</reference>
<sequence length="109" mass="12232">MGGRKNLLFMPAFVKDICTYQCSQFATHFILSLILLSNKISHPNGHFCSFYRTSYNLVCYDTAPILHGLNTCFLGSPHHESYHPLSNGQIPCPQGVNRKNLVKSHPKAP</sequence>
<keyword evidence="2" id="KW-1185">Reference proteome</keyword>
<gene>
    <name evidence="1" type="ORF">V8G54_023244</name>
</gene>
<feature type="non-terminal residue" evidence="1">
    <location>
        <position position="109"/>
    </location>
</feature>
<dbReference type="EMBL" id="CP144694">
    <property type="protein sequence ID" value="WVZ02438.1"/>
    <property type="molecule type" value="Genomic_DNA"/>
</dbReference>
<evidence type="ECO:0000313" key="1">
    <source>
        <dbReference type="EMBL" id="WVZ02438.1"/>
    </source>
</evidence>
<dbReference type="Proteomes" id="UP001374535">
    <property type="component" value="Chromosome 7"/>
</dbReference>
<protein>
    <submittedName>
        <fullName evidence="1">Uncharacterized protein</fullName>
    </submittedName>
</protein>
<organism evidence="1 2">
    <name type="scientific">Vigna mungo</name>
    <name type="common">Black gram</name>
    <name type="synonym">Phaseolus mungo</name>
    <dbReference type="NCBI Taxonomy" id="3915"/>
    <lineage>
        <taxon>Eukaryota</taxon>
        <taxon>Viridiplantae</taxon>
        <taxon>Streptophyta</taxon>
        <taxon>Embryophyta</taxon>
        <taxon>Tracheophyta</taxon>
        <taxon>Spermatophyta</taxon>
        <taxon>Magnoliopsida</taxon>
        <taxon>eudicotyledons</taxon>
        <taxon>Gunneridae</taxon>
        <taxon>Pentapetalae</taxon>
        <taxon>rosids</taxon>
        <taxon>fabids</taxon>
        <taxon>Fabales</taxon>
        <taxon>Fabaceae</taxon>
        <taxon>Papilionoideae</taxon>
        <taxon>50 kb inversion clade</taxon>
        <taxon>NPAAA clade</taxon>
        <taxon>indigoferoid/millettioid clade</taxon>
        <taxon>Phaseoleae</taxon>
        <taxon>Vigna</taxon>
    </lineage>
</organism>
<proteinExistence type="predicted"/>
<name>A0AAQ3N391_VIGMU</name>
<dbReference type="AlphaFoldDB" id="A0AAQ3N391"/>
<evidence type="ECO:0000313" key="2">
    <source>
        <dbReference type="Proteomes" id="UP001374535"/>
    </source>
</evidence>